<dbReference type="NCBIfam" id="TIGR00038">
    <property type="entry name" value="efp"/>
    <property type="match status" value="1"/>
</dbReference>
<dbReference type="GO" id="GO:0043043">
    <property type="term" value="P:peptide biosynthetic process"/>
    <property type="evidence" value="ECO:0007669"/>
    <property type="project" value="InterPro"/>
</dbReference>
<dbReference type="PANTHER" id="PTHR30053">
    <property type="entry name" value="ELONGATION FACTOR P"/>
    <property type="match status" value="1"/>
</dbReference>
<evidence type="ECO:0000256" key="1">
    <source>
        <dbReference type="ARBA" id="ARBA00004496"/>
    </source>
</evidence>
<dbReference type="InterPro" id="IPR013185">
    <property type="entry name" value="Transl_elong_KOW-like"/>
</dbReference>
<dbReference type="Gene3D" id="2.40.50.140">
    <property type="entry name" value="Nucleic acid-binding proteins"/>
    <property type="match status" value="2"/>
</dbReference>
<sequence length="186" mass="20766">MIAVQELRSGIAFKEDGQLWQVLKYEHIKMGRGSATIKVKVKNLLTGTTLDKSYVNSARVEEIETARKPMQYLYQDGDNSVFMDPRTFDQLVISGQVAGSSAVYLQEGVIVDILFWDEKPLLVELPLKMTFEVAETDPGVKGDSVSNIFKSAKLVNGMTTRVPLFVNQGDRVVVDTRDGSYVERAK</sequence>
<dbReference type="InterPro" id="IPR011768">
    <property type="entry name" value="Transl_elongation_fac_P"/>
</dbReference>
<keyword evidence="4 7" id="KW-0963">Cytoplasm</keyword>
<dbReference type="SMART" id="SM01185">
    <property type="entry name" value="EFP"/>
    <property type="match status" value="1"/>
</dbReference>
<dbReference type="FunFam" id="2.40.50.140:FF:000004">
    <property type="entry name" value="Elongation factor P"/>
    <property type="match status" value="1"/>
</dbReference>
<dbReference type="SUPFAM" id="SSF50104">
    <property type="entry name" value="Translation proteins SH3-like domain"/>
    <property type="match status" value="1"/>
</dbReference>
<comment type="function">
    <text evidence="7">Involved in peptide bond synthesis. Stimulates efficient translation and peptide-bond synthesis on native or reconstituted 70S ribosomes in vitro. Probably functions indirectly by altering the affinity of the ribosome for aminoacyl-tRNA, thus increasing their reactivity as acceptors for peptidyl transferase.</text>
</comment>
<keyword evidence="6 7" id="KW-0648">Protein biosynthesis</keyword>
<dbReference type="Gene3D" id="2.30.30.30">
    <property type="match status" value="1"/>
</dbReference>
<feature type="domain" description="Translation elongation factor P/YeiP central" evidence="11">
    <location>
        <begin position="67"/>
        <end position="121"/>
    </location>
</feature>
<comment type="pathway">
    <text evidence="2 7">Protein biosynthesis; polypeptide chain elongation.</text>
</comment>
<feature type="domain" description="Elongation factor P C-terminal" evidence="10">
    <location>
        <begin position="129"/>
        <end position="184"/>
    </location>
</feature>
<dbReference type="PATRIC" id="fig|1618357.3.peg.696"/>
<accession>A0A0G1UE36</accession>
<dbReference type="PROSITE" id="PS01275">
    <property type="entry name" value="EFP"/>
    <property type="match status" value="1"/>
</dbReference>
<dbReference type="UniPathway" id="UPA00345"/>
<evidence type="ECO:0000259" key="10">
    <source>
        <dbReference type="SMART" id="SM00841"/>
    </source>
</evidence>
<proteinExistence type="inferred from homology"/>
<dbReference type="InterPro" id="IPR014722">
    <property type="entry name" value="Rib_uL2_dom2"/>
</dbReference>
<keyword evidence="5 7" id="KW-0251">Elongation factor</keyword>
<dbReference type="InterPro" id="IPR020599">
    <property type="entry name" value="Transl_elong_fac_P/YeiP"/>
</dbReference>
<comment type="caution">
    <text evidence="12">The sequence shown here is derived from an EMBL/GenBank/DDBJ whole genome shotgun (WGS) entry which is preliminary data.</text>
</comment>
<dbReference type="GO" id="GO:0005829">
    <property type="term" value="C:cytosol"/>
    <property type="evidence" value="ECO:0007669"/>
    <property type="project" value="UniProtKB-ARBA"/>
</dbReference>
<dbReference type="Pfam" id="PF08207">
    <property type="entry name" value="EFP_N"/>
    <property type="match status" value="1"/>
</dbReference>
<name>A0A0G1UE36_9BACT</name>
<dbReference type="InterPro" id="IPR015365">
    <property type="entry name" value="Elong-fact-P_C"/>
</dbReference>
<evidence type="ECO:0000259" key="11">
    <source>
        <dbReference type="SMART" id="SM01185"/>
    </source>
</evidence>
<dbReference type="GO" id="GO:0003746">
    <property type="term" value="F:translation elongation factor activity"/>
    <property type="evidence" value="ECO:0007669"/>
    <property type="project" value="UniProtKB-UniRule"/>
</dbReference>
<dbReference type="SUPFAM" id="SSF50249">
    <property type="entry name" value="Nucleic acid-binding proteins"/>
    <property type="match status" value="2"/>
</dbReference>
<dbReference type="InterPro" id="IPR012340">
    <property type="entry name" value="NA-bd_OB-fold"/>
</dbReference>
<dbReference type="HAMAP" id="MF_00141">
    <property type="entry name" value="EF_P"/>
    <property type="match status" value="1"/>
</dbReference>
<dbReference type="FunFam" id="2.30.30.30:FF:000003">
    <property type="entry name" value="Elongation factor P"/>
    <property type="match status" value="1"/>
</dbReference>
<reference evidence="12 13" key="1">
    <citation type="journal article" date="2015" name="Nature">
        <title>rRNA introns, odd ribosomes, and small enigmatic genomes across a large radiation of phyla.</title>
        <authorList>
            <person name="Brown C.T."/>
            <person name="Hug L.A."/>
            <person name="Thomas B.C."/>
            <person name="Sharon I."/>
            <person name="Castelle C.J."/>
            <person name="Singh A."/>
            <person name="Wilkins M.J."/>
            <person name="Williams K.H."/>
            <person name="Banfield J.F."/>
        </authorList>
    </citation>
    <scope>NUCLEOTIDE SEQUENCE [LARGE SCALE GENOMIC DNA]</scope>
</reference>
<comment type="subcellular location">
    <subcellularLocation>
        <location evidence="1 7">Cytoplasm</location>
    </subcellularLocation>
</comment>
<dbReference type="CDD" id="cd04470">
    <property type="entry name" value="S1_EF-P_repeat_1"/>
    <property type="match status" value="1"/>
</dbReference>
<gene>
    <name evidence="7" type="primary">efp</name>
    <name evidence="12" type="ORF">UX78_C0014G0023</name>
</gene>
<dbReference type="NCBIfam" id="NF001810">
    <property type="entry name" value="PRK00529.1"/>
    <property type="match status" value="1"/>
</dbReference>
<dbReference type="FunFam" id="2.40.50.140:FF:000009">
    <property type="entry name" value="Elongation factor P"/>
    <property type="match status" value="1"/>
</dbReference>
<dbReference type="Pfam" id="PF09285">
    <property type="entry name" value="Elong-fact-P_C"/>
    <property type="match status" value="1"/>
</dbReference>
<organism evidence="12 13">
    <name type="scientific">Candidatus Amesbacteria bacterium GW2011_GWA2_47_11</name>
    <dbReference type="NCBI Taxonomy" id="1618357"/>
    <lineage>
        <taxon>Bacteria</taxon>
        <taxon>Candidatus Amesiibacteriota</taxon>
    </lineage>
</organism>
<dbReference type="InterPro" id="IPR013852">
    <property type="entry name" value="Transl_elong_P/YeiP_CS"/>
</dbReference>
<dbReference type="CDD" id="cd05794">
    <property type="entry name" value="S1_EF-P_repeat_2"/>
    <property type="match status" value="1"/>
</dbReference>
<evidence type="ECO:0000256" key="2">
    <source>
        <dbReference type="ARBA" id="ARBA00004815"/>
    </source>
</evidence>
<dbReference type="PANTHER" id="PTHR30053:SF12">
    <property type="entry name" value="ELONGATION FACTOR P (EF-P) FAMILY PROTEIN"/>
    <property type="match status" value="1"/>
</dbReference>
<evidence type="ECO:0000256" key="3">
    <source>
        <dbReference type="ARBA" id="ARBA00009479"/>
    </source>
</evidence>
<evidence type="ECO:0000256" key="6">
    <source>
        <dbReference type="ARBA" id="ARBA00022917"/>
    </source>
</evidence>
<dbReference type="Pfam" id="PF01132">
    <property type="entry name" value="EFP"/>
    <property type="match status" value="1"/>
</dbReference>
<dbReference type="AlphaFoldDB" id="A0A0G1UE36"/>
<dbReference type="InterPro" id="IPR008991">
    <property type="entry name" value="Translation_prot_SH3-like_sf"/>
</dbReference>
<evidence type="ECO:0000256" key="8">
    <source>
        <dbReference type="NCBIfam" id="TIGR00038"/>
    </source>
</evidence>
<evidence type="ECO:0000313" key="13">
    <source>
        <dbReference type="Proteomes" id="UP000034607"/>
    </source>
</evidence>
<evidence type="ECO:0000256" key="4">
    <source>
        <dbReference type="ARBA" id="ARBA00022490"/>
    </source>
</evidence>
<evidence type="ECO:0000256" key="9">
    <source>
        <dbReference type="RuleBase" id="RU004389"/>
    </source>
</evidence>
<dbReference type="EMBL" id="LCNM01000014">
    <property type="protein sequence ID" value="KKU55970.1"/>
    <property type="molecule type" value="Genomic_DNA"/>
</dbReference>
<evidence type="ECO:0000313" key="12">
    <source>
        <dbReference type="EMBL" id="KKU55970.1"/>
    </source>
</evidence>
<dbReference type="InterPro" id="IPR001059">
    <property type="entry name" value="Transl_elong_P/YeiP_cen"/>
</dbReference>
<comment type="similarity">
    <text evidence="3 7 9">Belongs to the elongation factor P family.</text>
</comment>
<protein>
    <recommendedName>
        <fullName evidence="7 8">Elongation factor P</fullName>
        <shortName evidence="7">EF-P</shortName>
    </recommendedName>
</protein>
<dbReference type="PIRSF" id="PIRSF005901">
    <property type="entry name" value="EF-P"/>
    <property type="match status" value="1"/>
</dbReference>
<dbReference type="SMART" id="SM00841">
    <property type="entry name" value="Elong-fact-P_C"/>
    <property type="match status" value="1"/>
</dbReference>
<evidence type="ECO:0000256" key="5">
    <source>
        <dbReference type="ARBA" id="ARBA00022768"/>
    </source>
</evidence>
<dbReference type="Proteomes" id="UP000034607">
    <property type="component" value="Unassembled WGS sequence"/>
</dbReference>
<evidence type="ECO:0000256" key="7">
    <source>
        <dbReference type="HAMAP-Rule" id="MF_00141"/>
    </source>
</evidence>